<dbReference type="PANTHER" id="PTHR14368">
    <property type="entry name" value="TESTIS-EXPRESSED BASIC PROTEIN 1"/>
    <property type="match status" value="1"/>
</dbReference>
<dbReference type="Proteomes" id="UP001150062">
    <property type="component" value="Unassembled WGS sequence"/>
</dbReference>
<gene>
    <name evidence="2" type="ORF">M0813_17639</name>
</gene>
<feature type="region of interest" description="Disordered" evidence="1">
    <location>
        <begin position="1"/>
        <end position="20"/>
    </location>
</feature>
<feature type="compositionally biased region" description="Basic and acidic residues" evidence="1">
    <location>
        <begin position="1345"/>
        <end position="1364"/>
    </location>
</feature>
<feature type="compositionally biased region" description="Basic residues" evidence="1">
    <location>
        <begin position="359"/>
        <end position="368"/>
    </location>
</feature>
<feature type="region of interest" description="Disordered" evidence="1">
    <location>
        <begin position="1323"/>
        <end position="1431"/>
    </location>
</feature>
<protein>
    <submittedName>
        <fullName evidence="2">Chromatin assembly factor 1 subunit a</fullName>
    </submittedName>
</protein>
<feature type="compositionally biased region" description="Basic and acidic residues" evidence="1">
    <location>
        <begin position="339"/>
        <end position="358"/>
    </location>
</feature>
<feature type="compositionally biased region" description="Basic residues" evidence="1">
    <location>
        <begin position="1391"/>
        <end position="1401"/>
    </location>
</feature>
<dbReference type="InterPro" id="IPR038754">
    <property type="entry name" value="TSBP1"/>
</dbReference>
<evidence type="ECO:0000256" key="1">
    <source>
        <dbReference type="SAM" id="MobiDB-lite"/>
    </source>
</evidence>
<feature type="compositionally biased region" description="Basic and acidic residues" evidence="1">
    <location>
        <begin position="1377"/>
        <end position="1390"/>
    </location>
</feature>
<feature type="compositionally biased region" description="Basic residues" evidence="1">
    <location>
        <begin position="1365"/>
        <end position="1376"/>
    </location>
</feature>
<proteinExistence type="predicted"/>
<dbReference type="EMBL" id="JAOAOG010000113">
    <property type="protein sequence ID" value="KAJ6248445.1"/>
    <property type="molecule type" value="Genomic_DNA"/>
</dbReference>
<feature type="compositionally biased region" description="Basic residues" evidence="1">
    <location>
        <begin position="1327"/>
        <end position="1344"/>
    </location>
</feature>
<comment type="caution">
    <text evidence="2">The sequence shown here is derived from an EMBL/GenBank/DDBJ whole genome shotgun (WGS) entry which is preliminary data.</text>
</comment>
<organism evidence="2 3">
    <name type="scientific">Anaeramoeba flamelloides</name>
    <dbReference type="NCBI Taxonomy" id="1746091"/>
    <lineage>
        <taxon>Eukaryota</taxon>
        <taxon>Metamonada</taxon>
        <taxon>Anaeramoebidae</taxon>
        <taxon>Anaeramoeba</taxon>
    </lineage>
</organism>
<evidence type="ECO:0000313" key="2">
    <source>
        <dbReference type="EMBL" id="KAJ6248445.1"/>
    </source>
</evidence>
<dbReference type="PANTHER" id="PTHR14368:SF7">
    <property type="entry name" value="TESTIS-EXPRESSED BASIC PROTEIN 1"/>
    <property type="match status" value="1"/>
</dbReference>
<feature type="compositionally biased region" description="Basic residues" evidence="1">
    <location>
        <begin position="1409"/>
        <end position="1425"/>
    </location>
</feature>
<evidence type="ECO:0000313" key="3">
    <source>
        <dbReference type="Proteomes" id="UP001150062"/>
    </source>
</evidence>
<feature type="compositionally biased region" description="Basic residues" evidence="1">
    <location>
        <begin position="298"/>
        <end position="338"/>
    </location>
</feature>
<sequence>MTHKKEKEKGKEIETEKEKEIKNMFTPIRDLNPEFWKKTIKAPELETTERRVDHSTSLEIVELFTRGSAVFSVTTQIKKAKSLVPHPSLITLSSKSLTITMPGLRTNEYKFENGFSQQAKLSENSISNCVELKVSPTTKYLVEFQQQKELQLFLGSFSMFKWYNERALECPQVQGNLLVNERIERGALVRRLVSDSRAQFLVKIMNRKNKLESASLCITEEFLSMNTPGENELKFFYDSSLIMIKERTTYPIPSTTTKKKKKNKNKEKVKKMVMEVEVEVEVETNKDMEEDKEEKKDNKKNKKDNKKKKKDNKKKKKDNKKNKKDKKKNKKDNKKNKKKENEKDDQEKDLVKDEDANKEKKKQNFKKAYKPQNNNQLFIELVINSLKGGYSLFIECSNNRQHLLIVEVLRRFISSKAKKNAIISQQLFDKKKKAKGNENETNFFKYQNSTQFCIWSRIPIEKYEFPRMALCQTNENENENENEIENTINFENYLKRLEKNFHIFISNFDINGNGCVIQNITNSSIYQTHLCDSPLVSFKKQHIQQSRFIKCKLKDYLRIGHCYFEVDLFVNGSIVKSLIKLNRDHFEIAVSEKLDPNNKNQNDSIKNQLNYTTFLKKKYKFTQHIVLHPIQPVFFIELNNNQKLIFKTKNYFDRDLILNSFIEFQKSFFKIGFNRWVPITTPNKKSLRRITEILEMEKNLFTTEGFNEILKSKFEYIIQNKKGNDSNGGKQIENGIHNTKDSKIINDLFDFNFGFGFGYNSTSYPISLFNSLHEYNGICNIQLNKDHFILQLPKSITKSITTESSNINNSNSNSNNKINNLIICRKYNIFSKLVINKSSLVGKFIFDENHCIIIGFSTPEEKKGFVLDFNRKKNTNLSNQLIVANQFDCKIKSPLGLKSASIYIHTDHFKIKTNIDSFILPYGFENYLKSHKTNQKKLILNLDYNEYIDLRFENIETSSKFKRSFNSARKYFLDERVSNDKKIFITTDEDEDEKKVEEEEEQEEDKDKVTLFEFGKLDSSDLSEDEKEINIVKDMKEIKKNKKKSTYYLQDNRLYYDLIDPNVVKLQFADGNWLRISFRNEKILQEFNESRLTFNSEKNLTISNLNKFKIRKVDTSFNTLAKGIIFIDHEFVTVQMNKNVELDGNRNETKNQANAGSSISMGNEIIKEKIKNIKILKNFDHPNIIKITYLENKHFYFLEFEDEDKNIKFVKLFQIFKKNLILHKKQAPRIKVDDFDKFSIKLCDNESEVIDDNSYILLTSNFLIIDTLNQKHRYPFTKEMGIFINKSQESIAKLSFQNQEYIFSFINRYERAQFIKELNTLNPHLRNNSHHGKKQHKKINKKTKSKENKKEKSKENKKTKSKENKKTKRKENKKTKSKENKKTKSKENNKTKSKNGKKTKIKANEKTKIKVNKKTKQKANSKTKQKLQSNYQVLSFKSNKSKKQLRGSLSLTRNSINLIKGNDLNQFEISQDMKVLIAKNNPTITCLVLPDGKREPILFDTKDSAKDFSRKFRTIKRRMAAQNSSLGNALSNQKD</sequence>
<accession>A0ABQ8YV71</accession>
<keyword evidence="3" id="KW-1185">Reference proteome</keyword>
<feature type="compositionally biased region" description="Basic and acidic residues" evidence="1">
    <location>
        <begin position="285"/>
        <end position="297"/>
    </location>
</feature>
<reference evidence="2" key="1">
    <citation type="submission" date="2022-08" db="EMBL/GenBank/DDBJ databases">
        <title>Novel sulfate-reducing endosymbionts in the free-living metamonad Anaeramoeba.</title>
        <authorList>
            <person name="Jerlstrom-Hultqvist J."/>
            <person name="Cepicka I."/>
            <person name="Gallot-Lavallee L."/>
            <person name="Salas-Leiva D."/>
            <person name="Curtis B.A."/>
            <person name="Zahonova K."/>
            <person name="Pipaliya S."/>
            <person name="Dacks J."/>
            <person name="Roger A.J."/>
        </authorList>
    </citation>
    <scope>NUCLEOTIDE SEQUENCE</scope>
    <source>
        <strain evidence="2">Schooner1</strain>
    </source>
</reference>
<feature type="region of interest" description="Disordered" evidence="1">
    <location>
        <begin position="285"/>
        <end position="368"/>
    </location>
</feature>
<name>A0ABQ8YV71_9EUKA</name>